<gene>
    <name evidence="3" type="ORF">SCD90_07505</name>
</gene>
<accession>A0ABU4RSZ6</accession>
<evidence type="ECO:0000313" key="3">
    <source>
        <dbReference type="EMBL" id="MDX6805906.1"/>
    </source>
</evidence>
<dbReference type="Gene3D" id="2.40.30.10">
    <property type="entry name" value="Translation factors"/>
    <property type="match status" value="1"/>
</dbReference>
<dbReference type="InterPro" id="IPR039261">
    <property type="entry name" value="FNR_nucleotide-bd"/>
</dbReference>
<dbReference type="InterPro" id="IPR017927">
    <property type="entry name" value="FAD-bd_FR_type"/>
</dbReference>
<evidence type="ECO:0000313" key="4">
    <source>
        <dbReference type="Proteomes" id="UP001274321"/>
    </source>
</evidence>
<dbReference type="PANTHER" id="PTHR30157:SF0">
    <property type="entry name" value="NADPH-DEPENDENT FERRIC-CHELATE REDUCTASE"/>
    <property type="match status" value="1"/>
</dbReference>
<dbReference type="Pfam" id="PF04954">
    <property type="entry name" value="SIP"/>
    <property type="match status" value="1"/>
</dbReference>
<keyword evidence="4" id="KW-1185">Reference proteome</keyword>
<dbReference type="RefSeq" id="WP_319844028.1">
    <property type="nucleotide sequence ID" value="NZ_JAXAFJ010000003.1"/>
</dbReference>
<dbReference type="InterPro" id="IPR017938">
    <property type="entry name" value="Riboflavin_synthase-like_b-brl"/>
</dbReference>
<dbReference type="Pfam" id="PF08021">
    <property type="entry name" value="FAD_binding_9"/>
    <property type="match status" value="1"/>
</dbReference>
<dbReference type="Proteomes" id="UP001274321">
    <property type="component" value="Unassembled WGS sequence"/>
</dbReference>
<dbReference type="InterPro" id="IPR013113">
    <property type="entry name" value="SIP_FAD-bd"/>
</dbReference>
<protein>
    <submittedName>
        <fullName evidence="3">DUF2218 domain-containing protein</fullName>
    </submittedName>
</protein>
<dbReference type="PANTHER" id="PTHR30157">
    <property type="entry name" value="FERRIC REDUCTASE, NADPH-DEPENDENT"/>
    <property type="match status" value="1"/>
</dbReference>
<feature type="domain" description="FAD-binding FR-type" evidence="2">
    <location>
        <begin position="106"/>
        <end position="232"/>
    </location>
</feature>
<dbReference type="InterPro" id="IPR007037">
    <property type="entry name" value="SIP_rossman_dom"/>
</dbReference>
<dbReference type="Pfam" id="PF09981">
    <property type="entry name" value="DUF2218"/>
    <property type="match status" value="1"/>
</dbReference>
<dbReference type="CDD" id="cd06193">
    <property type="entry name" value="siderophore_interacting"/>
    <property type="match status" value="1"/>
</dbReference>
<proteinExistence type="inferred from homology"/>
<dbReference type="Gene3D" id="3.40.50.80">
    <property type="entry name" value="Nucleotide-binding domain of ferredoxin-NADP reductase (FNR) module"/>
    <property type="match status" value="1"/>
</dbReference>
<comment type="similarity">
    <text evidence="1">Belongs to the SIP oxidoreductase family.</text>
</comment>
<dbReference type="InterPro" id="IPR014543">
    <property type="entry name" value="UCP028291"/>
</dbReference>
<reference evidence="3 4" key="1">
    <citation type="submission" date="2023-11" db="EMBL/GenBank/DDBJ databases">
        <authorList>
            <person name="Bao R."/>
        </authorList>
    </citation>
    <scope>NUCLEOTIDE SEQUENCE [LARGE SCALE GENOMIC DNA]</scope>
    <source>
        <strain evidence="3 4">PJ23</strain>
    </source>
</reference>
<evidence type="ECO:0000259" key="2">
    <source>
        <dbReference type="PROSITE" id="PS51384"/>
    </source>
</evidence>
<sequence>MSDVQEFKLDGMALPMDPDHMMDEMGEHFVEHAEVSRTADLLLMTSDYGRVTIERVDQRLAIALSCPSEEALQVVRNSIAEHMFYFAGEDPLELTWATPASRDIVPNLHEVTVIGAEDVTPHMRRVRFSCADVAPFIGGAMHVRVLVPPKGRAPVWPGYGEDGRIAWPTGEDKLVVRPYTIRGVDRERSELWIDFLQHPTPGVATPGADFARDARPGDLIALLGPGSGSLPEARSILMIGDESSVSAIARIAEEVPEGTSIRAIIEVSDADEEQPLISDGRIDVTWLHRDRYAAGATNVLRQAATEAITAADAGTFMWVACEKEDVRAIRTLLNSRGHNRSLRYAAWYWEK</sequence>
<dbReference type="InterPro" id="IPR039374">
    <property type="entry name" value="SIP_fam"/>
</dbReference>
<dbReference type="SUPFAM" id="SSF63380">
    <property type="entry name" value="Riboflavin synthase domain-like"/>
    <property type="match status" value="1"/>
</dbReference>
<organism evidence="3 4">
    <name type="scientific">Terrihabitans rhizophilus</name>
    <dbReference type="NCBI Taxonomy" id="3092662"/>
    <lineage>
        <taxon>Bacteria</taxon>
        <taxon>Pseudomonadati</taxon>
        <taxon>Pseudomonadota</taxon>
        <taxon>Alphaproteobacteria</taxon>
        <taxon>Hyphomicrobiales</taxon>
        <taxon>Terrihabitans</taxon>
    </lineage>
</organism>
<comment type="caution">
    <text evidence="3">The sequence shown here is derived from an EMBL/GenBank/DDBJ whole genome shotgun (WGS) entry which is preliminary data.</text>
</comment>
<dbReference type="PROSITE" id="PS51384">
    <property type="entry name" value="FAD_FR"/>
    <property type="match status" value="1"/>
</dbReference>
<name>A0ABU4RSZ6_9HYPH</name>
<evidence type="ECO:0000256" key="1">
    <source>
        <dbReference type="ARBA" id="ARBA00035644"/>
    </source>
</evidence>
<dbReference type="Gene3D" id="3.30.310.50">
    <property type="entry name" value="Alpha-D-phosphohexomutase, C-terminal domain"/>
    <property type="match status" value="1"/>
</dbReference>
<dbReference type="EMBL" id="JAXAFJ010000003">
    <property type="protein sequence ID" value="MDX6805906.1"/>
    <property type="molecule type" value="Genomic_DNA"/>
</dbReference>